<dbReference type="SUPFAM" id="SSF52540">
    <property type="entry name" value="P-loop containing nucleoside triphosphate hydrolases"/>
    <property type="match status" value="1"/>
</dbReference>
<dbReference type="KEGG" id="dbc:MFMK1_001365"/>
<dbReference type="InterPro" id="IPR003439">
    <property type="entry name" value="ABC_transporter-like_ATP-bd"/>
</dbReference>
<dbReference type="InterPro" id="IPR003593">
    <property type="entry name" value="AAA+_ATPase"/>
</dbReference>
<protein>
    <submittedName>
        <fullName evidence="7">ABC transporter ATP-binding protein</fullName>
    </submittedName>
</protein>
<evidence type="ECO:0000256" key="3">
    <source>
        <dbReference type="ARBA" id="ARBA00022741"/>
    </source>
</evidence>
<evidence type="ECO:0000313" key="7">
    <source>
        <dbReference type="EMBL" id="WRO21555.1"/>
    </source>
</evidence>
<dbReference type="PROSITE" id="PS00211">
    <property type="entry name" value="ABC_TRANSPORTER_1"/>
    <property type="match status" value="1"/>
</dbReference>
<dbReference type="Proteomes" id="UP001329915">
    <property type="component" value="Chromosome"/>
</dbReference>
<proteinExistence type="inferred from homology"/>
<keyword evidence="2" id="KW-0813">Transport</keyword>
<name>A0AAU0UMN6_9FIRM</name>
<comment type="similarity">
    <text evidence="1">Belongs to the ABC transporter superfamily.</text>
</comment>
<dbReference type="InterPro" id="IPR027417">
    <property type="entry name" value="P-loop_NTPase"/>
</dbReference>
<accession>A0AAU0UMN6</accession>
<dbReference type="InterPro" id="IPR052156">
    <property type="entry name" value="BCAA_Transport_ATP-bd_LivF"/>
</dbReference>
<gene>
    <name evidence="7" type="ORF">MFMK1_001365</name>
</gene>
<dbReference type="PANTHER" id="PTHR43820">
    <property type="entry name" value="HIGH-AFFINITY BRANCHED-CHAIN AMINO ACID TRANSPORT ATP-BINDING PROTEIN LIVF"/>
    <property type="match status" value="1"/>
</dbReference>
<reference evidence="7 8" key="1">
    <citation type="submission" date="2023-04" db="EMBL/GenBank/DDBJ databases">
        <authorList>
            <person name="Hsu D."/>
        </authorList>
    </citation>
    <scope>NUCLEOTIDE SEQUENCE [LARGE SCALE GENOMIC DNA]</scope>
    <source>
        <strain evidence="7 8">MK1</strain>
    </source>
</reference>
<evidence type="ECO:0000256" key="2">
    <source>
        <dbReference type="ARBA" id="ARBA00022448"/>
    </source>
</evidence>
<dbReference type="InterPro" id="IPR017871">
    <property type="entry name" value="ABC_transporter-like_CS"/>
</dbReference>
<dbReference type="SMART" id="SM00382">
    <property type="entry name" value="AAA"/>
    <property type="match status" value="1"/>
</dbReference>
<feature type="domain" description="ABC transporter" evidence="6">
    <location>
        <begin position="13"/>
        <end position="246"/>
    </location>
</feature>
<evidence type="ECO:0000256" key="4">
    <source>
        <dbReference type="ARBA" id="ARBA00022840"/>
    </source>
</evidence>
<dbReference type="Gene3D" id="3.40.50.300">
    <property type="entry name" value="P-loop containing nucleotide triphosphate hydrolases"/>
    <property type="match status" value="1"/>
</dbReference>
<dbReference type="PROSITE" id="PS50893">
    <property type="entry name" value="ABC_TRANSPORTER_2"/>
    <property type="match status" value="1"/>
</dbReference>
<keyword evidence="8" id="KW-1185">Reference proteome</keyword>
<evidence type="ECO:0000256" key="5">
    <source>
        <dbReference type="ARBA" id="ARBA00022970"/>
    </source>
</evidence>
<dbReference type="EMBL" id="CP121694">
    <property type="protein sequence ID" value="WRO21555.1"/>
    <property type="molecule type" value="Genomic_DNA"/>
</dbReference>
<keyword evidence="3" id="KW-0547">Nucleotide-binding</keyword>
<dbReference type="CDD" id="cd03224">
    <property type="entry name" value="ABC_TM1139_LivF_branched"/>
    <property type="match status" value="1"/>
</dbReference>
<evidence type="ECO:0000313" key="8">
    <source>
        <dbReference type="Proteomes" id="UP001329915"/>
    </source>
</evidence>
<keyword evidence="5" id="KW-0029">Amino-acid transport</keyword>
<dbReference type="GO" id="GO:0005524">
    <property type="term" value="F:ATP binding"/>
    <property type="evidence" value="ECO:0007669"/>
    <property type="project" value="UniProtKB-KW"/>
</dbReference>
<sequence length="251" mass="27520">MSMLSKPTSAARLSISNLSVNYGKARALANINLSVEQQEIITIIGLNGAGKTTLMRSITGLKKISEGEIIFNNKNLAGCSVDQRVKYGIAMVPEGRSLFPKMTVRENLVMGAYTRRDKEEITNSLDKVMNLFPDLKKKVSDRAESLSGGQQQMVAIGRALMSDPRLLLLDEPSIGLAPIIVQHIAEMIKEINRQHGVSILLVEQNARVAMSLADRVYVLETGEIVLEGPADKLRENTRVQEAYLGMKVKAG</sequence>
<evidence type="ECO:0000259" key="6">
    <source>
        <dbReference type="PROSITE" id="PS50893"/>
    </source>
</evidence>
<dbReference type="AlphaFoldDB" id="A0AAU0UMN6"/>
<dbReference type="GO" id="GO:0016887">
    <property type="term" value="F:ATP hydrolysis activity"/>
    <property type="evidence" value="ECO:0007669"/>
    <property type="project" value="InterPro"/>
</dbReference>
<dbReference type="RefSeq" id="WP_366924392.1">
    <property type="nucleotide sequence ID" value="NZ_CP121694.1"/>
</dbReference>
<dbReference type="PANTHER" id="PTHR43820:SF4">
    <property type="entry name" value="HIGH-AFFINITY BRANCHED-CHAIN AMINO ACID TRANSPORT ATP-BINDING PROTEIN LIVF"/>
    <property type="match status" value="1"/>
</dbReference>
<organism evidence="7 8">
    <name type="scientific">Metallumcola ferriviriculae</name>
    <dbReference type="NCBI Taxonomy" id="3039180"/>
    <lineage>
        <taxon>Bacteria</taxon>
        <taxon>Bacillati</taxon>
        <taxon>Bacillota</taxon>
        <taxon>Clostridia</taxon>
        <taxon>Neomoorellales</taxon>
        <taxon>Desulfitibacteraceae</taxon>
        <taxon>Metallumcola</taxon>
    </lineage>
</organism>
<dbReference type="GO" id="GO:0015807">
    <property type="term" value="P:L-amino acid transport"/>
    <property type="evidence" value="ECO:0007669"/>
    <property type="project" value="TreeGrafter"/>
</dbReference>
<dbReference type="Pfam" id="PF00005">
    <property type="entry name" value="ABC_tran"/>
    <property type="match status" value="1"/>
</dbReference>
<keyword evidence="4 7" id="KW-0067">ATP-binding</keyword>
<dbReference type="GO" id="GO:0015658">
    <property type="term" value="F:branched-chain amino acid transmembrane transporter activity"/>
    <property type="evidence" value="ECO:0007669"/>
    <property type="project" value="TreeGrafter"/>
</dbReference>
<evidence type="ECO:0000256" key="1">
    <source>
        <dbReference type="ARBA" id="ARBA00005417"/>
    </source>
</evidence>